<sequence length="100" mass="10602">MQGNCGEPYEGLRGQGLLRYSEVSTVVRLLGPPEPGGSEGVYGEAGDPKDAPMRPQICSEVEGSVRYQCGRLGDGAVVLGSLRLRKTGSATSRQYVCLRA</sequence>
<accession>A0A1D3CT76</accession>
<dbReference type="AlphaFoldDB" id="A0A1D3CT76"/>
<keyword evidence="3" id="KW-1185">Reference proteome</keyword>
<dbReference type="EMBL" id="JROU02002052">
    <property type="protein sequence ID" value="OEH74399.1"/>
    <property type="molecule type" value="Genomic_DNA"/>
</dbReference>
<evidence type="ECO:0000313" key="2">
    <source>
        <dbReference type="EMBL" id="OEH74399.1"/>
    </source>
</evidence>
<evidence type="ECO:0000313" key="3">
    <source>
        <dbReference type="Proteomes" id="UP000095192"/>
    </source>
</evidence>
<dbReference type="VEuPathDB" id="ToxoDB:cyc_06233"/>
<proteinExistence type="predicted"/>
<name>A0A1D3CT76_9EIME</name>
<protein>
    <submittedName>
        <fullName evidence="2">Uncharacterized protein</fullName>
    </submittedName>
</protein>
<reference evidence="2 3" key="1">
    <citation type="journal article" date="2016" name="BMC Genomics">
        <title>Comparative genomics reveals Cyclospora cayetanensis possesses coccidia-like metabolism and invasion components but unique surface antigens.</title>
        <authorList>
            <person name="Liu S."/>
            <person name="Wang L."/>
            <person name="Zheng H."/>
            <person name="Xu Z."/>
            <person name="Roellig D.M."/>
            <person name="Li N."/>
            <person name="Frace M.A."/>
            <person name="Tang K."/>
            <person name="Arrowood M.J."/>
            <person name="Moss D.M."/>
            <person name="Zhang L."/>
            <person name="Feng Y."/>
            <person name="Xiao L."/>
        </authorList>
    </citation>
    <scope>NUCLEOTIDE SEQUENCE [LARGE SCALE GENOMIC DNA]</scope>
    <source>
        <strain evidence="2 3">CHN_HEN01</strain>
    </source>
</reference>
<dbReference type="InParanoid" id="A0A1D3CT76"/>
<organism evidence="2 3">
    <name type="scientific">Cyclospora cayetanensis</name>
    <dbReference type="NCBI Taxonomy" id="88456"/>
    <lineage>
        <taxon>Eukaryota</taxon>
        <taxon>Sar</taxon>
        <taxon>Alveolata</taxon>
        <taxon>Apicomplexa</taxon>
        <taxon>Conoidasida</taxon>
        <taxon>Coccidia</taxon>
        <taxon>Eucoccidiorida</taxon>
        <taxon>Eimeriorina</taxon>
        <taxon>Eimeriidae</taxon>
        <taxon>Cyclospora</taxon>
    </lineage>
</organism>
<dbReference type="Proteomes" id="UP000095192">
    <property type="component" value="Unassembled WGS sequence"/>
</dbReference>
<evidence type="ECO:0000256" key="1">
    <source>
        <dbReference type="SAM" id="MobiDB-lite"/>
    </source>
</evidence>
<gene>
    <name evidence="2" type="ORF">cyc_06233</name>
</gene>
<comment type="caution">
    <text evidence="2">The sequence shown here is derived from an EMBL/GenBank/DDBJ whole genome shotgun (WGS) entry which is preliminary data.</text>
</comment>
<feature type="region of interest" description="Disordered" evidence="1">
    <location>
        <begin position="30"/>
        <end position="55"/>
    </location>
</feature>